<dbReference type="PANTHER" id="PTHR33067:SF9">
    <property type="entry name" value="RNA-DIRECTED DNA POLYMERASE"/>
    <property type="match status" value="1"/>
</dbReference>
<dbReference type="PANTHER" id="PTHR33067">
    <property type="entry name" value="RNA-DIRECTED DNA POLYMERASE-RELATED"/>
    <property type="match status" value="1"/>
</dbReference>
<organism evidence="1 2">
    <name type="scientific">Tanacetum coccineum</name>
    <dbReference type="NCBI Taxonomy" id="301880"/>
    <lineage>
        <taxon>Eukaryota</taxon>
        <taxon>Viridiplantae</taxon>
        <taxon>Streptophyta</taxon>
        <taxon>Embryophyta</taxon>
        <taxon>Tracheophyta</taxon>
        <taxon>Spermatophyta</taxon>
        <taxon>Magnoliopsida</taxon>
        <taxon>eudicotyledons</taxon>
        <taxon>Gunneridae</taxon>
        <taxon>Pentapetalae</taxon>
        <taxon>asterids</taxon>
        <taxon>campanulids</taxon>
        <taxon>Asterales</taxon>
        <taxon>Asteraceae</taxon>
        <taxon>Asteroideae</taxon>
        <taxon>Anthemideae</taxon>
        <taxon>Anthemidinae</taxon>
        <taxon>Tanacetum</taxon>
    </lineage>
</organism>
<accession>A0ABQ5EMZ3</accession>
<name>A0ABQ5EMZ3_9ASTR</name>
<reference evidence="1" key="2">
    <citation type="submission" date="2022-01" db="EMBL/GenBank/DDBJ databases">
        <authorList>
            <person name="Yamashiro T."/>
            <person name="Shiraishi A."/>
            <person name="Satake H."/>
            <person name="Nakayama K."/>
        </authorList>
    </citation>
    <scope>NUCLEOTIDE SEQUENCE</scope>
</reference>
<evidence type="ECO:0000313" key="1">
    <source>
        <dbReference type="EMBL" id="GJT52309.1"/>
    </source>
</evidence>
<keyword evidence="2" id="KW-1185">Reference proteome</keyword>
<gene>
    <name evidence="1" type="ORF">Tco_0978466</name>
</gene>
<sequence length="168" mass="19471">MAAHSERMKKFEEAIYEQREEINERMTKMFSLLKEYTKGKSPEKVLVREEVSKPITKYVNAISLVRIENDKDKECDEVIDKQIVEPIKFYPSSVTLMNMEDVLEEVAGFVYPMDFVILDIKEDDYMPLILGTPFLITTRTEIKCDKGSMTLKAGKFKVKSTIGDFMFA</sequence>
<comment type="caution">
    <text evidence="1">The sequence shown here is derived from an EMBL/GenBank/DDBJ whole genome shotgun (WGS) entry which is preliminary data.</text>
</comment>
<evidence type="ECO:0000313" key="2">
    <source>
        <dbReference type="Proteomes" id="UP001151760"/>
    </source>
</evidence>
<proteinExistence type="predicted"/>
<dbReference type="InterPro" id="IPR021109">
    <property type="entry name" value="Peptidase_aspartic_dom_sf"/>
</dbReference>
<dbReference type="Gene3D" id="2.40.70.10">
    <property type="entry name" value="Acid Proteases"/>
    <property type="match status" value="1"/>
</dbReference>
<dbReference type="EMBL" id="BQNB010016484">
    <property type="protein sequence ID" value="GJT52309.1"/>
    <property type="molecule type" value="Genomic_DNA"/>
</dbReference>
<dbReference type="Proteomes" id="UP001151760">
    <property type="component" value="Unassembled WGS sequence"/>
</dbReference>
<protein>
    <submittedName>
        <fullName evidence="1">MAK10-like protein</fullName>
    </submittedName>
</protein>
<reference evidence="1" key="1">
    <citation type="journal article" date="2022" name="Int. J. Mol. Sci.">
        <title>Draft Genome of Tanacetum Coccineum: Genomic Comparison of Closely Related Tanacetum-Family Plants.</title>
        <authorList>
            <person name="Yamashiro T."/>
            <person name="Shiraishi A."/>
            <person name="Nakayama K."/>
            <person name="Satake H."/>
        </authorList>
    </citation>
    <scope>NUCLEOTIDE SEQUENCE</scope>
</reference>